<dbReference type="AlphaFoldDB" id="B4DC62"/>
<dbReference type="Pfam" id="PF01584">
    <property type="entry name" value="CheW"/>
    <property type="match status" value="1"/>
</dbReference>
<dbReference type="FunCoup" id="B4DC62">
    <property type="interactions" value="157"/>
</dbReference>
<reference evidence="2 3" key="1">
    <citation type="journal article" date="2011" name="J. Bacteriol.">
        <title>Genome sequence of Chthoniobacter flavus Ellin428, an aerobic heterotrophic soil bacterium.</title>
        <authorList>
            <person name="Kant R."/>
            <person name="van Passel M.W."/>
            <person name="Palva A."/>
            <person name="Lucas S."/>
            <person name="Lapidus A."/>
            <person name="Glavina Del Rio T."/>
            <person name="Dalin E."/>
            <person name="Tice H."/>
            <person name="Bruce D."/>
            <person name="Goodwin L."/>
            <person name="Pitluck S."/>
            <person name="Larimer F.W."/>
            <person name="Land M.L."/>
            <person name="Hauser L."/>
            <person name="Sangwan P."/>
            <person name="de Vos W.M."/>
            <person name="Janssen P.H."/>
            <person name="Smidt H."/>
        </authorList>
    </citation>
    <scope>NUCLEOTIDE SEQUENCE [LARGE SCALE GENOMIC DNA]</scope>
    <source>
        <strain evidence="2 3">Ellin428</strain>
    </source>
</reference>
<dbReference type="Proteomes" id="UP000005824">
    <property type="component" value="Unassembled WGS sequence"/>
</dbReference>
<accession>B4DC62</accession>
<dbReference type="SMART" id="SM00260">
    <property type="entry name" value="CheW"/>
    <property type="match status" value="1"/>
</dbReference>
<dbReference type="RefSeq" id="WP_006983820.1">
    <property type="nucleotide sequence ID" value="NZ_ABVL01000044.1"/>
</dbReference>
<dbReference type="SUPFAM" id="SSF50341">
    <property type="entry name" value="CheW-like"/>
    <property type="match status" value="1"/>
</dbReference>
<dbReference type="eggNOG" id="COG0835">
    <property type="taxonomic scope" value="Bacteria"/>
</dbReference>
<dbReference type="PANTHER" id="PTHR22617:SF23">
    <property type="entry name" value="CHEMOTAXIS PROTEIN CHEW"/>
    <property type="match status" value="1"/>
</dbReference>
<dbReference type="GO" id="GO:0007165">
    <property type="term" value="P:signal transduction"/>
    <property type="evidence" value="ECO:0007669"/>
    <property type="project" value="InterPro"/>
</dbReference>
<evidence type="ECO:0000313" key="3">
    <source>
        <dbReference type="Proteomes" id="UP000005824"/>
    </source>
</evidence>
<dbReference type="Gene3D" id="2.30.30.40">
    <property type="entry name" value="SH3 Domains"/>
    <property type="match status" value="1"/>
</dbReference>
<dbReference type="PROSITE" id="PS50851">
    <property type="entry name" value="CHEW"/>
    <property type="match status" value="1"/>
</dbReference>
<sequence length="185" mass="20258">MRDENEKAAAILRERARALARVPAPAAAAEAVLEVVEFSLGQESYAIEGSYVREVSPLKDLTPLPCTPPFIRGIVNVRGRILPVLDLKRFLDLPDKGITDLHCIIFVRGHDLELGLLADAIGRVGSVPLDALEPSLPTLTGIHERYLKGVTAERLIVLDVGRILSDPKLIVHEEVESPRENSTPH</sequence>
<evidence type="ECO:0000313" key="2">
    <source>
        <dbReference type="EMBL" id="EDY15984.1"/>
    </source>
</evidence>
<dbReference type="GO" id="GO:0005829">
    <property type="term" value="C:cytosol"/>
    <property type="evidence" value="ECO:0007669"/>
    <property type="project" value="TreeGrafter"/>
</dbReference>
<dbReference type="InterPro" id="IPR039315">
    <property type="entry name" value="CheW"/>
</dbReference>
<comment type="caution">
    <text evidence="2">The sequence shown here is derived from an EMBL/GenBank/DDBJ whole genome shotgun (WGS) entry which is preliminary data.</text>
</comment>
<dbReference type="PANTHER" id="PTHR22617">
    <property type="entry name" value="CHEMOTAXIS SENSOR HISTIDINE KINASE-RELATED"/>
    <property type="match status" value="1"/>
</dbReference>
<proteinExistence type="predicted"/>
<dbReference type="InterPro" id="IPR036061">
    <property type="entry name" value="CheW-like_dom_sf"/>
</dbReference>
<protein>
    <submittedName>
        <fullName evidence="2">CheW protein</fullName>
    </submittedName>
</protein>
<dbReference type="Gene3D" id="2.40.50.180">
    <property type="entry name" value="CheA-289, Domain 4"/>
    <property type="match status" value="1"/>
</dbReference>
<keyword evidence="3" id="KW-1185">Reference proteome</keyword>
<dbReference type="InterPro" id="IPR002545">
    <property type="entry name" value="CheW-lke_dom"/>
</dbReference>
<organism evidence="2 3">
    <name type="scientific">Chthoniobacter flavus Ellin428</name>
    <dbReference type="NCBI Taxonomy" id="497964"/>
    <lineage>
        <taxon>Bacteria</taxon>
        <taxon>Pseudomonadati</taxon>
        <taxon>Verrucomicrobiota</taxon>
        <taxon>Spartobacteria</taxon>
        <taxon>Chthoniobacterales</taxon>
        <taxon>Chthoniobacteraceae</taxon>
        <taxon>Chthoniobacter</taxon>
    </lineage>
</organism>
<evidence type="ECO:0000259" key="1">
    <source>
        <dbReference type="PROSITE" id="PS50851"/>
    </source>
</evidence>
<dbReference type="STRING" id="497964.CfE428DRAFT_6503"/>
<feature type="domain" description="CheW-like" evidence="1">
    <location>
        <begin position="32"/>
        <end position="169"/>
    </location>
</feature>
<dbReference type="GO" id="GO:0006935">
    <property type="term" value="P:chemotaxis"/>
    <property type="evidence" value="ECO:0007669"/>
    <property type="project" value="InterPro"/>
</dbReference>
<dbReference type="InParanoid" id="B4DC62"/>
<dbReference type="EMBL" id="ABVL01000044">
    <property type="protein sequence ID" value="EDY15984.1"/>
    <property type="molecule type" value="Genomic_DNA"/>
</dbReference>
<name>B4DC62_9BACT</name>
<gene>
    <name evidence="2" type="ORF">CfE428DRAFT_6503</name>
</gene>